<keyword evidence="4" id="KW-1133">Transmembrane helix</keyword>
<keyword evidence="7" id="KW-0732">Signal</keyword>
<feature type="signal peptide" evidence="7">
    <location>
        <begin position="1"/>
        <end position="27"/>
    </location>
</feature>
<feature type="chain" id="PRO_5007562042" evidence="7">
    <location>
        <begin position="28"/>
        <end position="418"/>
    </location>
</feature>
<dbReference type="EMBL" id="LSYV01000029">
    <property type="protein sequence ID" value="KXZ48442.1"/>
    <property type="molecule type" value="Genomic_DNA"/>
</dbReference>
<keyword evidence="9" id="KW-1185">Reference proteome</keyword>
<reference evidence="9" key="1">
    <citation type="journal article" date="2016" name="Nat. Commun.">
        <title>The Gonium pectorale genome demonstrates co-option of cell cycle regulation during the evolution of multicellularity.</title>
        <authorList>
            <person name="Hanschen E.R."/>
            <person name="Marriage T.N."/>
            <person name="Ferris P.J."/>
            <person name="Hamaji T."/>
            <person name="Toyoda A."/>
            <person name="Fujiyama A."/>
            <person name="Neme R."/>
            <person name="Noguchi H."/>
            <person name="Minakuchi Y."/>
            <person name="Suzuki M."/>
            <person name="Kawai-Toyooka H."/>
            <person name="Smith D.R."/>
            <person name="Sparks H."/>
            <person name="Anderson J."/>
            <person name="Bakaric R."/>
            <person name="Luria V."/>
            <person name="Karger A."/>
            <person name="Kirschner M.W."/>
            <person name="Durand P.M."/>
            <person name="Michod R.E."/>
            <person name="Nozaki H."/>
            <person name="Olson B.J."/>
        </authorList>
    </citation>
    <scope>NUCLEOTIDE SEQUENCE [LARGE SCALE GENOMIC DNA]</scope>
    <source>
        <strain evidence="9">NIES-2863</strain>
    </source>
</reference>
<dbReference type="GO" id="GO:0016020">
    <property type="term" value="C:membrane"/>
    <property type="evidence" value="ECO:0007669"/>
    <property type="project" value="UniProtKB-SubCell"/>
</dbReference>
<evidence type="ECO:0000256" key="6">
    <source>
        <dbReference type="ARBA" id="ARBA00023180"/>
    </source>
</evidence>
<comment type="caution">
    <text evidence="8">The sequence shown here is derived from an EMBL/GenBank/DDBJ whole genome shotgun (WGS) entry which is preliminary data.</text>
</comment>
<evidence type="ECO:0000256" key="7">
    <source>
        <dbReference type="SAM" id="SignalP"/>
    </source>
</evidence>
<dbReference type="GO" id="GO:0035269">
    <property type="term" value="P:protein O-linked glycosylation via mannose"/>
    <property type="evidence" value="ECO:0007669"/>
    <property type="project" value="TreeGrafter"/>
</dbReference>
<gene>
    <name evidence="8" type="ORF">GPECTOR_28g852</name>
</gene>
<dbReference type="PANTHER" id="PTHR12270">
    <property type="entry name" value="GLYCOSYLTRANSFERASE-RELATED"/>
    <property type="match status" value="1"/>
</dbReference>
<evidence type="ECO:0000313" key="8">
    <source>
        <dbReference type="EMBL" id="KXZ48442.1"/>
    </source>
</evidence>
<dbReference type="InterPro" id="IPR051292">
    <property type="entry name" value="Xyl/GlcA_transferase"/>
</dbReference>
<evidence type="ECO:0000256" key="2">
    <source>
        <dbReference type="ARBA" id="ARBA00022692"/>
    </source>
</evidence>
<evidence type="ECO:0000256" key="5">
    <source>
        <dbReference type="ARBA" id="ARBA00023136"/>
    </source>
</evidence>
<keyword evidence="6" id="KW-0325">Glycoprotein</keyword>
<protein>
    <submittedName>
        <fullName evidence="8">Uncharacterized protein</fullName>
    </submittedName>
</protein>
<keyword evidence="5" id="KW-0472">Membrane</keyword>
<dbReference type="OrthoDB" id="411524at2759"/>
<dbReference type="GO" id="GO:0042285">
    <property type="term" value="F:xylosyltransferase activity"/>
    <property type="evidence" value="ECO:0007669"/>
    <property type="project" value="TreeGrafter"/>
</dbReference>
<sequence>MSSHDLDTRLGLVLVALLLGTAGTSDGAPEKAAAFMKCFEKQDCLAKRTAWEHFTEDLPSCLAAARVWWSSKPVGTAVTLVTQLSAERLDQLKAQCATWQGPLAAALYLPIHNPSPHELAPAARQKLQAMVASADEFFRQSEKPGGPNGTTFACQLRLVLIYELFVEPSATVLYPVNSLRNYARLLADTDLITNIDVDMIPSTSISAALSTPATLTDYTRACRRGAVYVWPAFETHCGAPSYADEIAKGDKELVTSALKKCLRRMRPKAPYSHNATNYDMWLTSDRAYQIQYSPLFEPWFLSWRWGTLWYDYRYRGYGKNKIVQAAAMNNIGTSWYVSPHGFLVHRKHTDSKARRDFLKAKFSKKDMQDLQRTVYGHVEALWNTTRHQLQSRSYLARVEPHFQACMASLPWWQRAGVV</sequence>
<keyword evidence="2" id="KW-0812">Transmembrane</keyword>
<keyword evidence="3" id="KW-0735">Signal-anchor</keyword>
<proteinExistence type="predicted"/>
<dbReference type="AlphaFoldDB" id="A0A150GF24"/>
<evidence type="ECO:0000256" key="4">
    <source>
        <dbReference type="ARBA" id="ARBA00022989"/>
    </source>
</evidence>
<dbReference type="Proteomes" id="UP000075714">
    <property type="component" value="Unassembled WGS sequence"/>
</dbReference>
<name>A0A150GF24_GONPE</name>
<organism evidence="8 9">
    <name type="scientific">Gonium pectorale</name>
    <name type="common">Green alga</name>
    <dbReference type="NCBI Taxonomy" id="33097"/>
    <lineage>
        <taxon>Eukaryota</taxon>
        <taxon>Viridiplantae</taxon>
        <taxon>Chlorophyta</taxon>
        <taxon>core chlorophytes</taxon>
        <taxon>Chlorophyceae</taxon>
        <taxon>CS clade</taxon>
        <taxon>Chlamydomonadales</taxon>
        <taxon>Volvocaceae</taxon>
        <taxon>Gonium</taxon>
    </lineage>
</organism>
<evidence type="ECO:0000256" key="3">
    <source>
        <dbReference type="ARBA" id="ARBA00022968"/>
    </source>
</evidence>
<dbReference type="STRING" id="33097.A0A150GF24"/>
<dbReference type="Pfam" id="PF13896">
    <property type="entry name" value="Glyco_transf_49"/>
    <property type="match status" value="1"/>
</dbReference>
<evidence type="ECO:0000256" key="1">
    <source>
        <dbReference type="ARBA" id="ARBA00004606"/>
    </source>
</evidence>
<accession>A0A150GF24</accession>
<evidence type="ECO:0000313" key="9">
    <source>
        <dbReference type="Proteomes" id="UP000075714"/>
    </source>
</evidence>
<dbReference type="GO" id="GO:0015020">
    <property type="term" value="F:glucuronosyltransferase activity"/>
    <property type="evidence" value="ECO:0007669"/>
    <property type="project" value="TreeGrafter"/>
</dbReference>
<comment type="subcellular location">
    <subcellularLocation>
        <location evidence="1">Membrane</location>
        <topology evidence="1">Single-pass type II membrane protein</topology>
    </subcellularLocation>
</comment>
<dbReference type="PANTHER" id="PTHR12270:SF52">
    <property type="entry name" value="GLYCOSYLTRANSFERASE-LIKE PROTEIN GNT13-RELATED"/>
    <property type="match status" value="1"/>
</dbReference>